<dbReference type="WBParaSite" id="HPBE_0001571801-mRNA-1">
    <property type="protein sequence ID" value="HPBE_0001571801-mRNA-1"/>
    <property type="gene ID" value="HPBE_0001571801"/>
</dbReference>
<keyword evidence="2" id="KW-1185">Reference proteome</keyword>
<dbReference type="AlphaFoldDB" id="A0A3P8B297"/>
<protein>
    <submittedName>
        <fullName evidence="3">DUF2263 domain-containing protein</fullName>
    </submittedName>
</protein>
<evidence type="ECO:0000313" key="1">
    <source>
        <dbReference type="EMBL" id="VDP03678.1"/>
    </source>
</evidence>
<reference evidence="3" key="2">
    <citation type="submission" date="2019-09" db="UniProtKB">
        <authorList>
            <consortium name="WormBaseParasite"/>
        </authorList>
    </citation>
    <scope>IDENTIFICATION</scope>
</reference>
<reference evidence="1 2" key="1">
    <citation type="submission" date="2018-11" db="EMBL/GenBank/DDBJ databases">
        <authorList>
            <consortium name="Pathogen Informatics"/>
        </authorList>
    </citation>
    <scope>NUCLEOTIDE SEQUENCE [LARGE SCALE GENOMIC DNA]</scope>
</reference>
<organism evidence="1">
    <name type="scientific">Heligmosomoides polygyrus</name>
    <name type="common">Parasitic roundworm</name>
    <dbReference type="NCBI Taxonomy" id="6339"/>
    <lineage>
        <taxon>Eukaryota</taxon>
        <taxon>Metazoa</taxon>
        <taxon>Ecdysozoa</taxon>
        <taxon>Nematoda</taxon>
        <taxon>Chromadorea</taxon>
        <taxon>Rhabditida</taxon>
        <taxon>Rhabditina</taxon>
        <taxon>Rhabditomorpha</taxon>
        <taxon>Strongyloidea</taxon>
        <taxon>Heligmosomidae</taxon>
        <taxon>Heligmosomoides</taxon>
    </lineage>
</organism>
<evidence type="ECO:0000313" key="3">
    <source>
        <dbReference type="WBParaSite" id="HPBE_0001571801-mRNA-1"/>
    </source>
</evidence>
<evidence type="ECO:0000313" key="2">
    <source>
        <dbReference type="Proteomes" id="UP000050761"/>
    </source>
</evidence>
<sequence>MLTSEEKTELEGQAQACCDRLAMFGLKLDVKNSECLKTDVNEAGSVEINGTALVRTTNFEYLESAISCDGSLMFEVNLRLSPAGSKWYSMTGVLCDRTGAKRRLVAMYGAECRSSTKEVETRLSVMETKTMRWTAGVTPLDRIRNGEIRQRDKFREWKESSITCLITFVITIQTGVTRMDHIRNDVIRQKFGVTPIAGKML</sequence>
<name>A0A3P8B297_HELPZ</name>
<proteinExistence type="predicted"/>
<dbReference type="Proteomes" id="UP000050761">
    <property type="component" value="Unassembled WGS sequence"/>
</dbReference>
<dbReference type="OrthoDB" id="425681at2759"/>
<accession>A0A3P8B297</accession>
<gene>
    <name evidence="1" type="ORF">HPBE_LOCUS15717</name>
</gene>
<dbReference type="EMBL" id="UZAH01029005">
    <property type="protein sequence ID" value="VDP03678.1"/>
    <property type="molecule type" value="Genomic_DNA"/>
</dbReference>